<keyword evidence="1" id="KW-0472">Membrane</keyword>
<dbReference type="OrthoDB" id="156873at2157"/>
<evidence type="ECO:0000313" key="6">
    <source>
        <dbReference type="Proteomes" id="UP000324021"/>
    </source>
</evidence>
<keyword evidence="1" id="KW-1133">Transmembrane helix</keyword>
<keyword evidence="5" id="KW-1185">Reference proteome</keyword>
<organism evidence="3 6">
    <name type="scientific">Natrinema hispanicum</name>
    <dbReference type="NCBI Taxonomy" id="392421"/>
    <lineage>
        <taxon>Archaea</taxon>
        <taxon>Methanobacteriati</taxon>
        <taxon>Methanobacteriota</taxon>
        <taxon>Stenosarchaea group</taxon>
        <taxon>Halobacteria</taxon>
        <taxon>Halobacteriales</taxon>
        <taxon>Natrialbaceae</taxon>
        <taxon>Natrinema</taxon>
    </lineage>
</organism>
<keyword evidence="1" id="KW-0812">Transmembrane</keyword>
<feature type="transmembrane region" description="Helical" evidence="1">
    <location>
        <begin position="97"/>
        <end position="118"/>
    </location>
</feature>
<evidence type="ECO:0000313" key="5">
    <source>
        <dbReference type="Proteomes" id="UP000199320"/>
    </source>
</evidence>
<evidence type="ECO:0000313" key="3">
    <source>
        <dbReference type="EMBL" id="SDC88027.1"/>
    </source>
</evidence>
<dbReference type="AlphaFoldDB" id="A0A1G6Q8R3"/>
<dbReference type="InterPro" id="IPR005530">
    <property type="entry name" value="SPW"/>
</dbReference>
<dbReference type="RefSeq" id="WP_092931451.1">
    <property type="nucleotide sequence ID" value="NZ_FMZP01000008.1"/>
</dbReference>
<protein>
    <recommendedName>
        <fullName evidence="2">SPW repeat-containing integral membrane domain-containing protein</fullName>
    </recommendedName>
</protein>
<feature type="domain" description="SPW repeat-containing integral membrane" evidence="2">
    <location>
        <begin position="18"/>
        <end position="114"/>
    </location>
</feature>
<sequence>MSQTRSADDSSVLVQRTAGLTAVLGAFVMVSTVIFTITDFMGIQNVFVGAAVAFLAAFQAYRTNERRSPSIVIAAVVAVLGIWIVAAPFVLGADRTLVVGVNGIAGVMIVILSLVGAYGSRQVSTTASASA</sequence>
<feature type="transmembrane region" description="Helical" evidence="1">
    <location>
        <begin position="41"/>
        <end position="58"/>
    </location>
</feature>
<proteinExistence type="predicted"/>
<feature type="transmembrane region" description="Helical" evidence="1">
    <location>
        <begin position="70"/>
        <end position="91"/>
    </location>
</feature>
<gene>
    <name evidence="4" type="ORF">SAMN04488694_10587</name>
    <name evidence="3" type="ORF">SAMN05192552_1008146</name>
</gene>
<dbReference type="Pfam" id="PF03779">
    <property type="entry name" value="SPW"/>
    <property type="match status" value="1"/>
</dbReference>
<feature type="transmembrane region" description="Helical" evidence="1">
    <location>
        <begin position="12"/>
        <end position="35"/>
    </location>
</feature>
<name>A0A1G6Q8R3_9EURY</name>
<dbReference type="Proteomes" id="UP000199320">
    <property type="component" value="Unassembled WGS sequence"/>
</dbReference>
<reference evidence="4" key="1">
    <citation type="submission" date="2016-10" db="EMBL/GenBank/DDBJ databases">
        <authorList>
            <person name="de Groot N.N."/>
        </authorList>
    </citation>
    <scope>NUCLEOTIDE SEQUENCE [LARGE SCALE GENOMIC DNA]</scope>
    <source>
        <strain evidence="4">CDM_6</strain>
    </source>
</reference>
<accession>A0A1G6Q8R3</accession>
<evidence type="ECO:0000313" key="4">
    <source>
        <dbReference type="EMBL" id="SET29417.1"/>
    </source>
</evidence>
<evidence type="ECO:0000259" key="2">
    <source>
        <dbReference type="Pfam" id="PF03779"/>
    </source>
</evidence>
<dbReference type="EMBL" id="FOIC01000005">
    <property type="protein sequence ID" value="SET29417.1"/>
    <property type="molecule type" value="Genomic_DNA"/>
</dbReference>
<dbReference type="EMBL" id="FMZP01000008">
    <property type="protein sequence ID" value="SDC88027.1"/>
    <property type="molecule type" value="Genomic_DNA"/>
</dbReference>
<reference evidence="5 6" key="2">
    <citation type="submission" date="2016-10" db="EMBL/GenBank/DDBJ databases">
        <authorList>
            <person name="Varghese N."/>
            <person name="Submissions S."/>
        </authorList>
    </citation>
    <scope>NUCLEOTIDE SEQUENCE [LARGE SCALE GENOMIC DNA]</scope>
    <source>
        <strain evidence="3 6">CDM_1</strain>
        <strain evidence="5">CDM_6</strain>
    </source>
</reference>
<evidence type="ECO:0000256" key="1">
    <source>
        <dbReference type="SAM" id="Phobius"/>
    </source>
</evidence>
<dbReference type="Proteomes" id="UP000324021">
    <property type="component" value="Unassembled WGS sequence"/>
</dbReference>